<organism evidence="1 2">
    <name type="scientific">Hyaloscypha hepaticicola</name>
    <dbReference type="NCBI Taxonomy" id="2082293"/>
    <lineage>
        <taxon>Eukaryota</taxon>
        <taxon>Fungi</taxon>
        <taxon>Dikarya</taxon>
        <taxon>Ascomycota</taxon>
        <taxon>Pezizomycotina</taxon>
        <taxon>Leotiomycetes</taxon>
        <taxon>Helotiales</taxon>
        <taxon>Hyaloscyphaceae</taxon>
        <taxon>Hyaloscypha</taxon>
    </lineage>
</organism>
<evidence type="ECO:0000313" key="1">
    <source>
        <dbReference type="EMBL" id="PMD16284.1"/>
    </source>
</evidence>
<reference evidence="1 2" key="1">
    <citation type="submission" date="2016-05" db="EMBL/GenBank/DDBJ databases">
        <title>A degradative enzymes factory behind the ericoid mycorrhizal symbiosis.</title>
        <authorList>
            <consortium name="DOE Joint Genome Institute"/>
            <person name="Martino E."/>
            <person name="Morin E."/>
            <person name="Grelet G."/>
            <person name="Kuo A."/>
            <person name="Kohler A."/>
            <person name="Daghino S."/>
            <person name="Barry K."/>
            <person name="Choi C."/>
            <person name="Cichocki N."/>
            <person name="Clum A."/>
            <person name="Copeland A."/>
            <person name="Hainaut M."/>
            <person name="Haridas S."/>
            <person name="Labutti K."/>
            <person name="Lindquist E."/>
            <person name="Lipzen A."/>
            <person name="Khouja H.-R."/>
            <person name="Murat C."/>
            <person name="Ohm R."/>
            <person name="Olson A."/>
            <person name="Spatafora J."/>
            <person name="Veneault-Fourrey C."/>
            <person name="Henrissat B."/>
            <person name="Grigoriev I."/>
            <person name="Martin F."/>
            <person name="Perotto S."/>
        </authorList>
    </citation>
    <scope>NUCLEOTIDE SEQUENCE [LARGE SCALE GENOMIC DNA]</scope>
    <source>
        <strain evidence="1 2">UAMH 7357</strain>
    </source>
</reference>
<gene>
    <name evidence="1" type="ORF">NA56DRAFT_663279</name>
</gene>
<keyword evidence="2" id="KW-1185">Reference proteome</keyword>
<dbReference type="EMBL" id="KZ613507">
    <property type="protein sequence ID" value="PMD16284.1"/>
    <property type="molecule type" value="Genomic_DNA"/>
</dbReference>
<name>A0A2J6PQJ0_9HELO</name>
<dbReference type="AlphaFoldDB" id="A0A2J6PQJ0"/>
<dbReference type="Proteomes" id="UP000235672">
    <property type="component" value="Unassembled WGS sequence"/>
</dbReference>
<accession>A0A2J6PQJ0</accession>
<sequence>MASSSSPAISNMLTVDKPLTSAEKKGLQLPRSKTVTGKKQIVIPTRHGPLTINQGEVERQLFIEDKCRDSPRELLSNIRHLIKKAPCYNKLLKAHPNTPVRDWIDAEKKEFIVIINKTKFLTLAFEGLLVIKD</sequence>
<protein>
    <submittedName>
        <fullName evidence="1">Uncharacterized protein</fullName>
    </submittedName>
</protein>
<proteinExistence type="predicted"/>
<evidence type="ECO:0000313" key="2">
    <source>
        <dbReference type="Proteomes" id="UP000235672"/>
    </source>
</evidence>